<dbReference type="GO" id="GO:0003723">
    <property type="term" value="F:RNA binding"/>
    <property type="evidence" value="ECO:0007669"/>
    <property type="project" value="TreeGrafter"/>
</dbReference>
<dbReference type="Pfam" id="PF00270">
    <property type="entry name" value="DEAD"/>
    <property type="match status" value="1"/>
</dbReference>
<dbReference type="PROSITE" id="PS51192">
    <property type="entry name" value="HELICASE_ATP_BIND_1"/>
    <property type="match status" value="1"/>
</dbReference>
<dbReference type="PANTHER" id="PTHR18934:SF213">
    <property type="entry name" value="3'-5' RNA HELICASE YTHDC2"/>
    <property type="match status" value="1"/>
</dbReference>
<keyword evidence="8" id="KW-1185">Reference proteome</keyword>
<organism evidence="7 9">
    <name type="scientific">Dracunculus medinensis</name>
    <name type="common">Guinea worm</name>
    <dbReference type="NCBI Taxonomy" id="318479"/>
    <lineage>
        <taxon>Eukaryota</taxon>
        <taxon>Metazoa</taxon>
        <taxon>Ecdysozoa</taxon>
        <taxon>Nematoda</taxon>
        <taxon>Chromadorea</taxon>
        <taxon>Rhabditida</taxon>
        <taxon>Spirurina</taxon>
        <taxon>Dracunculoidea</taxon>
        <taxon>Dracunculidae</taxon>
        <taxon>Dracunculus</taxon>
    </lineage>
</organism>
<dbReference type="InterPro" id="IPR001650">
    <property type="entry name" value="Helicase_C-like"/>
</dbReference>
<reference evidence="6 8" key="2">
    <citation type="submission" date="2018-11" db="EMBL/GenBank/DDBJ databases">
        <authorList>
            <consortium name="Pathogen Informatics"/>
        </authorList>
    </citation>
    <scope>NUCLEOTIDE SEQUENCE [LARGE SCALE GENOMIC DNA]</scope>
</reference>
<evidence type="ECO:0000259" key="5">
    <source>
        <dbReference type="PROSITE" id="PS51194"/>
    </source>
</evidence>
<dbReference type="CDD" id="cd18791">
    <property type="entry name" value="SF2_C_RHA"/>
    <property type="match status" value="1"/>
</dbReference>
<dbReference type="Gene3D" id="1.20.120.1080">
    <property type="match status" value="1"/>
</dbReference>
<dbReference type="InterPro" id="IPR027417">
    <property type="entry name" value="P-loop_NTPase"/>
</dbReference>
<evidence type="ECO:0000313" key="8">
    <source>
        <dbReference type="Proteomes" id="UP000274756"/>
    </source>
</evidence>
<dbReference type="Proteomes" id="UP000274756">
    <property type="component" value="Unassembled WGS sequence"/>
</dbReference>
<keyword evidence="2" id="KW-0378">Hydrolase</keyword>
<dbReference type="AlphaFoldDB" id="A0A0N4U5N6"/>
<proteinExistence type="predicted"/>
<dbReference type="Proteomes" id="UP000038040">
    <property type="component" value="Unplaced"/>
</dbReference>
<dbReference type="InterPro" id="IPR007502">
    <property type="entry name" value="Helicase-assoc_dom"/>
</dbReference>
<feature type="domain" description="Helicase C-terminal" evidence="5">
    <location>
        <begin position="390"/>
        <end position="562"/>
    </location>
</feature>
<evidence type="ECO:0000313" key="9">
    <source>
        <dbReference type="WBParaSite" id="DME_0000217101-mRNA-1"/>
    </source>
</evidence>
<dbReference type="CDD" id="cd17917">
    <property type="entry name" value="DEXHc_RHA-like"/>
    <property type="match status" value="1"/>
</dbReference>
<feature type="domain" description="Helicase ATP-binding" evidence="4">
    <location>
        <begin position="120"/>
        <end position="285"/>
    </location>
</feature>
<dbReference type="Pfam" id="PF00271">
    <property type="entry name" value="Helicase_C"/>
    <property type="match status" value="1"/>
</dbReference>
<dbReference type="SMART" id="SM00847">
    <property type="entry name" value="HA2"/>
    <property type="match status" value="1"/>
</dbReference>
<keyword evidence="1" id="KW-0547">Nucleotide-binding</keyword>
<name>A0A0N4U5N6_DRAME</name>
<protein>
    <submittedName>
        <fullName evidence="9">ATP-dependent RNA helicase DHX36</fullName>
    </submittedName>
</protein>
<dbReference type="InterPro" id="IPR011545">
    <property type="entry name" value="DEAD/DEAH_box_helicase_dom"/>
</dbReference>
<dbReference type="PROSITE" id="PS51194">
    <property type="entry name" value="HELICASE_CTER"/>
    <property type="match status" value="1"/>
</dbReference>
<dbReference type="GO" id="GO:0016787">
    <property type="term" value="F:hydrolase activity"/>
    <property type="evidence" value="ECO:0007669"/>
    <property type="project" value="UniProtKB-KW"/>
</dbReference>
<dbReference type="Gene3D" id="3.40.50.300">
    <property type="entry name" value="P-loop containing nucleotide triphosphate hydrolases"/>
    <property type="match status" value="2"/>
</dbReference>
<evidence type="ECO:0000256" key="3">
    <source>
        <dbReference type="ARBA" id="ARBA00022840"/>
    </source>
</evidence>
<dbReference type="WBParaSite" id="DME_0000217101-mRNA-1">
    <property type="protein sequence ID" value="DME_0000217101-mRNA-1"/>
    <property type="gene ID" value="DME_0000217101"/>
</dbReference>
<evidence type="ECO:0000256" key="2">
    <source>
        <dbReference type="ARBA" id="ARBA00022801"/>
    </source>
</evidence>
<dbReference type="PANTHER" id="PTHR18934">
    <property type="entry name" value="ATP-DEPENDENT RNA HELICASE"/>
    <property type="match status" value="1"/>
</dbReference>
<sequence>MAISMNLKARITRSKENKNVIVKRCRRSSRKDFLEDSKSLELDSNQKQILFDYFRKYGVNLNTINQYFSKGYATSQRDVFSNFPSSSTMLVPPHVTIDLDSRIQRFRTTLPAYKMRDHIIQTIRNNQVTIITGGTGCGKTTQVPQFILEEATFRRQPIRIFCTQPRRLPAVTVAGRVAAERNEELGRTVGYHIRLEQKTSNSTILTYSTSGVLLRLLSDKFALENISHVILDEIHEREQKTDFLLIILRKALRYRNDLKVILMSATLGENEKLFTTYFNNTSVGFVNTLIILIKKLFFSFDPQMTMFNTYTNNQLCNANFGRSFPNASNFQNNCWYSGNFYTTKLPYRPLSFEPICVAILRETKLDTRQLVDSYLSNCYERCTDGIDIDLIVAVIKYCIDSPINGAILVFLPGYDDLISVAEKIKCIQNGFKRKPFIYLLHSQIGNQDQLKVFQPAAYQYRKVILSTNIAEASLTIDDVVFVIDCGKVKEKGFNHLSRISELREVWIAKSNAQQRTGRAGRCRNGYCFRLYTIDEYDMMSSIQASFINNRLELKPEMQRIAIHEVCLHAKMFCPRNMTIHNFLSLAPEPPSSESVEKSVEFLEMLGAFFQPSIGRRLNFQPGCTQTELSDLGFHIAHLPLEPQLARLLLFGIALKCLDPVITLVAVLSYRDPFILPASGDVRSRAAAAREIFAGTYCSDHLALIHAFYMYERHNRKPSFCREHFISLNSMRMIAGIRKQLFDELKRLNLLPLNCKSINDGNLNRYSHSWAMIVCAIVAGSYPGVGMTRRNNIRRILTNNVFGSVKFGSAICRSVIENRDEICIDYIVYQDIYLTSGDIQLRTASVASPLSVFLFAGPLHLQPSIIEEFELSDEIIENGDDNDCCDNDNDNNDDWETFSNYGQSVFELDPYLYFKSANEELRLLLKFRIMLMSYFLDVMKHPNYLEENEQCQNLLSTLEKIISEDFKRKNLPLCNLPLSLAICEMNLLNSSRSDSRYQSSGFESFTRANYGFQQRATNFEENVSSHRLIVDTKDEETKDETASGNIDQFFNNSTEKSSCTLNNQFCSKDSEKIHNDASFLSNSSVNNSKEPLDIVRYTRIKKRYLKNPAGKPWFKRTKIEITKLEKTSPTFKKPLKLLKVRRFRGNAVGALQGRLWAKFGKTALNF</sequence>
<gene>
    <name evidence="6" type="ORF">DME_LOCUS6531</name>
</gene>
<dbReference type="InterPro" id="IPR014001">
    <property type="entry name" value="Helicase_ATP-bd"/>
</dbReference>
<dbReference type="FunFam" id="3.40.50.300:FF:001760">
    <property type="entry name" value="ATP-dependent RNA helicase"/>
    <property type="match status" value="1"/>
</dbReference>
<dbReference type="EMBL" id="UYYG01001156">
    <property type="protein sequence ID" value="VDN56558.1"/>
    <property type="molecule type" value="Genomic_DNA"/>
</dbReference>
<dbReference type="SUPFAM" id="SSF52540">
    <property type="entry name" value="P-loop containing nucleoside triphosphate hydrolases"/>
    <property type="match status" value="1"/>
</dbReference>
<dbReference type="Pfam" id="PF21010">
    <property type="entry name" value="HA2_C"/>
    <property type="match status" value="1"/>
</dbReference>
<dbReference type="GO" id="GO:0004386">
    <property type="term" value="F:helicase activity"/>
    <property type="evidence" value="ECO:0007669"/>
    <property type="project" value="TreeGrafter"/>
</dbReference>
<keyword evidence="3" id="KW-0067">ATP-binding</keyword>
<evidence type="ECO:0000259" key="4">
    <source>
        <dbReference type="PROSITE" id="PS51192"/>
    </source>
</evidence>
<evidence type="ECO:0000313" key="7">
    <source>
        <dbReference type="Proteomes" id="UP000038040"/>
    </source>
</evidence>
<dbReference type="OrthoDB" id="5600252at2759"/>
<reference evidence="9" key="1">
    <citation type="submission" date="2017-02" db="UniProtKB">
        <authorList>
            <consortium name="WormBaseParasite"/>
        </authorList>
    </citation>
    <scope>IDENTIFICATION</scope>
</reference>
<dbReference type="SMART" id="SM00487">
    <property type="entry name" value="DEXDc"/>
    <property type="match status" value="1"/>
</dbReference>
<evidence type="ECO:0000256" key="1">
    <source>
        <dbReference type="ARBA" id="ARBA00022741"/>
    </source>
</evidence>
<dbReference type="STRING" id="318479.A0A0N4U5N6"/>
<dbReference type="PROSITE" id="PS00690">
    <property type="entry name" value="DEAH_ATP_HELICASE"/>
    <property type="match status" value="1"/>
</dbReference>
<accession>A0A0N4U5N6</accession>
<dbReference type="InterPro" id="IPR002464">
    <property type="entry name" value="DNA/RNA_helicase_DEAH_CS"/>
</dbReference>
<evidence type="ECO:0000313" key="6">
    <source>
        <dbReference type="EMBL" id="VDN56558.1"/>
    </source>
</evidence>
<dbReference type="GO" id="GO:0005524">
    <property type="term" value="F:ATP binding"/>
    <property type="evidence" value="ECO:0007669"/>
    <property type="project" value="UniProtKB-KW"/>
</dbReference>
<dbReference type="SMART" id="SM00490">
    <property type="entry name" value="HELICc"/>
    <property type="match status" value="1"/>
</dbReference>